<dbReference type="Pfam" id="PF09351">
    <property type="entry name" value="DUF1993"/>
    <property type="match status" value="1"/>
</dbReference>
<name>A0AA39XC99_9PEZI</name>
<dbReference type="SUPFAM" id="SSF109854">
    <property type="entry name" value="DinB/YfiT-like putative metalloenzymes"/>
    <property type="match status" value="1"/>
</dbReference>
<organism evidence="1 2">
    <name type="scientific">Bombardia bombarda</name>
    <dbReference type="NCBI Taxonomy" id="252184"/>
    <lineage>
        <taxon>Eukaryota</taxon>
        <taxon>Fungi</taxon>
        <taxon>Dikarya</taxon>
        <taxon>Ascomycota</taxon>
        <taxon>Pezizomycotina</taxon>
        <taxon>Sordariomycetes</taxon>
        <taxon>Sordariomycetidae</taxon>
        <taxon>Sordariales</taxon>
        <taxon>Lasiosphaeriaceae</taxon>
        <taxon>Bombardia</taxon>
    </lineage>
</organism>
<dbReference type="EMBL" id="JAULSR010000002">
    <property type="protein sequence ID" value="KAK0631031.1"/>
    <property type="molecule type" value="Genomic_DNA"/>
</dbReference>
<evidence type="ECO:0000313" key="1">
    <source>
        <dbReference type="EMBL" id="KAK0631031.1"/>
    </source>
</evidence>
<evidence type="ECO:0000313" key="2">
    <source>
        <dbReference type="Proteomes" id="UP001174934"/>
    </source>
</evidence>
<accession>A0AA39XC99</accession>
<dbReference type="Gene3D" id="1.20.120.450">
    <property type="entry name" value="dinb family like domain"/>
    <property type="match status" value="1"/>
</dbReference>
<dbReference type="AlphaFoldDB" id="A0AA39XC99"/>
<gene>
    <name evidence="1" type="ORF">B0T17DRAFT_616606</name>
</gene>
<dbReference type="PANTHER" id="PTHR36922:SF1">
    <property type="entry name" value="DUF1993 DOMAIN-CONTAINING PROTEIN"/>
    <property type="match status" value="1"/>
</dbReference>
<proteinExistence type="predicted"/>
<dbReference type="Proteomes" id="UP001174934">
    <property type="component" value="Unassembled WGS sequence"/>
</dbReference>
<dbReference type="InterPro" id="IPR034660">
    <property type="entry name" value="DinB/YfiT-like"/>
</dbReference>
<keyword evidence="2" id="KW-1185">Reference proteome</keyword>
<dbReference type="PANTHER" id="PTHR36922">
    <property type="entry name" value="BLL2446 PROTEIN"/>
    <property type="match status" value="1"/>
</dbReference>
<dbReference type="InterPro" id="IPR018531">
    <property type="entry name" value="DUF1993"/>
</dbReference>
<reference evidence="1" key="1">
    <citation type="submission" date="2023-06" db="EMBL/GenBank/DDBJ databases">
        <title>Genome-scale phylogeny and comparative genomics of the fungal order Sordariales.</title>
        <authorList>
            <consortium name="Lawrence Berkeley National Laboratory"/>
            <person name="Hensen N."/>
            <person name="Bonometti L."/>
            <person name="Westerberg I."/>
            <person name="Brannstrom I.O."/>
            <person name="Guillou S."/>
            <person name="Cros-Aarteil S."/>
            <person name="Calhoun S."/>
            <person name="Haridas S."/>
            <person name="Kuo A."/>
            <person name="Mondo S."/>
            <person name="Pangilinan J."/>
            <person name="Riley R."/>
            <person name="LaButti K."/>
            <person name="Andreopoulos B."/>
            <person name="Lipzen A."/>
            <person name="Chen C."/>
            <person name="Yanf M."/>
            <person name="Daum C."/>
            <person name="Ng V."/>
            <person name="Clum A."/>
            <person name="Steindorff A."/>
            <person name="Ohm R."/>
            <person name="Martin F."/>
            <person name="Silar P."/>
            <person name="Natvig D."/>
            <person name="Lalanne C."/>
            <person name="Gautier V."/>
            <person name="Ament-velasquez S.L."/>
            <person name="Kruys A."/>
            <person name="Hutchinson M.I."/>
            <person name="Powell A.J."/>
            <person name="Barry K."/>
            <person name="Miller A.N."/>
            <person name="Grigoriev I.V."/>
            <person name="Debuchy R."/>
            <person name="Gladieux P."/>
            <person name="Thoren M.H."/>
            <person name="Johannesson H."/>
        </authorList>
    </citation>
    <scope>NUCLEOTIDE SEQUENCE</scope>
    <source>
        <strain evidence="1">SMH3391-2</strain>
    </source>
</reference>
<sequence length="205" mass="22964">MAPITPYDITLGYYRKLFVFLLTILKKASTHPDVSTFLTTRIYPDMLPLADQILIAVKFPIQLAEAITGKTYPGWRDANKYMWGDDLTTWEGAIARVETVLDIVTKDTTPDEVNAKLGEGSQLRATLLVERPGPKAGEQPLVDWETFTLATGLPNVFFHAMMVYAILRGKGVDVGKVDVLLPFLPEEEVRGLFERTGREPFAFVE</sequence>
<comment type="caution">
    <text evidence="1">The sequence shown here is derived from an EMBL/GenBank/DDBJ whole genome shotgun (WGS) entry which is preliminary data.</text>
</comment>
<protein>
    <submittedName>
        <fullName evidence="1">Uncharacterized protein</fullName>
    </submittedName>
</protein>